<dbReference type="SUPFAM" id="SSF50249">
    <property type="entry name" value="Nucleic acid-binding proteins"/>
    <property type="match status" value="1"/>
</dbReference>
<comment type="function">
    <text evidence="1">Binds mRNA; thus facilitating recognition of the initiation point. It is needed to translate mRNA with a short Shine-Dalgarno (SD) purine-rich sequence.</text>
</comment>
<accession>A0A6I2GI96</accession>
<dbReference type="Gene3D" id="2.40.50.140">
    <property type="entry name" value="Nucleic acid-binding proteins"/>
    <property type="match status" value="1"/>
</dbReference>
<dbReference type="InterPro" id="IPR012340">
    <property type="entry name" value="NA-bd_OB-fold"/>
</dbReference>
<evidence type="ECO:0000313" key="5">
    <source>
        <dbReference type="Proteomes" id="UP000430975"/>
    </source>
</evidence>
<dbReference type="PANTHER" id="PTHR10724">
    <property type="entry name" value="30S RIBOSOMAL PROTEIN S1"/>
    <property type="match status" value="1"/>
</dbReference>
<sequence length="174" mass="18967">MSFEVGQKVAGKVTGITHFGAFVSLPDNKTGLIHISEISDSYIKDINTVLTVGQEVEVKVLTIAADGKISLSLRQASEQTQAKPETASRPKPAFNKDGDRKFNKQPQSDNAPRFNKGKDAPARPTFSSNQNTPVKKEGDFDSLMSGFLKDSEDRLSSLRRNTEGKRGGRGGRRS</sequence>
<comment type="caution">
    <text evidence="4">The sequence shown here is derived from an EMBL/GenBank/DDBJ whole genome shotgun (WGS) entry which is preliminary data.</text>
</comment>
<dbReference type="PROSITE" id="PS50126">
    <property type="entry name" value="S1"/>
    <property type="match status" value="1"/>
</dbReference>
<gene>
    <name evidence="4" type="ORF">GIY09_06675</name>
</gene>
<dbReference type="InterPro" id="IPR003029">
    <property type="entry name" value="S1_domain"/>
</dbReference>
<feature type="compositionally biased region" description="Basic and acidic residues" evidence="2">
    <location>
        <begin position="149"/>
        <end position="166"/>
    </location>
</feature>
<name>A0A6I2GI96_9LACT</name>
<evidence type="ECO:0000256" key="2">
    <source>
        <dbReference type="SAM" id="MobiDB-lite"/>
    </source>
</evidence>
<keyword evidence="5" id="KW-1185">Reference proteome</keyword>
<dbReference type="Proteomes" id="UP000430975">
    <property type="component" value="Unassembled WGS sequence"/>
</dbReference>
<dbReference type="SMART" id="SM00316">
    <property type="entry name" value="S1"/>
    <property type="match status" value="1"/>
</dbReference>
<feature type="domain" description="S1 motif" evidence="3">
    <location>
        <begin position="6"/>
        <end position="74"/>
    </location>
</feature>
<dbReference type="GO" id="GO:0003735">
    <property type="term" value="F:structural constituent of ribosome"/>
    <property type="evidence" value="ECO:0007669"/>
    <property type="project" value="TreeGrafter"/>
</dbReference>
<reference evidence="4 5" key="1">
    <citation type="submission" date="2019-11" db="EMBL/GenBank/DDBJ databases">
        <title>Characterisation of Fundicoccus ignavus gen. nov. sp. nov., a novel genus of the family Aerococcaceae isolated from bulk tank milk.</title>
        <authorList>
            <person name="Siebert A."/>
            <person name="Huptas C."/>
            <person name="Wenning M."/>
            <person name="Scherer S."/>
            <person name="Doll E.V."/>
        </authorList>
    </citation>
    <scope>NUCLEOTIDE SEQUENCE [LARGE SCALE GENOMIC DNA]</scope>
    <source>
        <strain evidence="4 5">WS4759</strain>
    </source>
</reference>
<dbReference type="NCBIfam" id="NF006363">
    <property type="entry name" value="PRK08582.1"/>
    <property type="match status" value="1"/>
</dbReference>
<evidence type="ECO:0000313" key="4">
    <source>
        <dbReference type="EMBL" id="MRI85562.1"/>
    </source>
</evidence>
<dbReference type="GO" id="GO:0003729">
    <property type="term" value="F:mRNA binding"/>
    <property type="evidence" value="ECO:0007669"/>
    <property type="project" value="TreeGrafter"/>
</dbReference>
<evidence type="ECO:0000259" key="3">
    <source>
        <dbReference type="PROSITE" id="PS50126"/>
    </source>
</evidence>
<dbReference type="Pfam" id="PF00575">
    <property type="entry name" value="S1"/>
    <property type="match status" value="1"/>
</dbReference>
<proteinExistence type="predicted"/>
<dbReference type="RefSeq" id="WP_153863542.1">
    <property type="nucleotide sequence ID" value="NZ_WJQS01000005.1"/>
</dbReference>
<dbReference type="FunFam" id="2.40.50.140:FF:000103">
    <property type="entry name" value="protein RRP5 homolog"/>
    <property type="match status" value="1"/>
</dbReference>
<dbReference type="PANTHER" id="PTHR10724:SF10">
    <property type="entry name" value="S1 RNA-BINDING DOMAIN-CONTAINING PROTEIN 1"/>
    <property type="match status" value="1"/>
</dbReference>
<dbReference type="AlphaFoldDB" id="A0A6I2GI96"/>
<dbReference type="InterPro" id="IPR050437">
    <property type="entry name" value="Ribos_protein_bS1-like"/>
</dbReference>
<protein>
    <submittedName>
        <fullName evidence="4">RNA-binding protein S1</fullName>
    </submittedName>
</protein>
<organism evidence="4 5">
    <name type="scientific">Fundicoccus ignavus</name>
    <dbReference type="NCBI Taxonomy" id="2664442"/>
    <lineage>
        <taxon>Bacteria</taxon>
        <taxon>Bacillati</taxon>
        <taxon>Bacillota</taxon>
        <taxon>Bacilli</taxon>
        <taxon>Lactobacillales</taxon>
        <taxon>Aerococcaceae</taxon>
        <taxon>Fundicoccus</taxon>
    </lineage>
</organism>
<feature type="region of interest" description="Disordered" evidence="2">
    <location>
        <begin position="75"/>
        <end position="174"/>
    </location>
</feature>
<dbReference type="EMBL" id="WJQS01000005">
    <property type="protein sequence ID" value="MRI85562.1"/>
    <property type="molecule type" value="Genomic_DNA"/>
</dbReference>
<dbReference type="GO" id="GO:0006412">
    <property type="term" value="P:translation"/>
    <property type="evidence" value="ECO:0007669"/>
    <property type="project" value="TreeGrafter"/>
</dbReference>
<evidence type="ECO:0000256" key="1">
    <source>
        <dbReference type="ARBA" id="ARBA00025604"/>
    </source>
</evidence>